<dbReference type="GO" id="GO:0007030">
    <property type="term" value="P:Golgi organization"/>
    <property type="evidence" value="ECO:0007669"/>
    <property type="project" value="TreeGrafter"/>
</dbReference>
<dbReference type="GO" id="GO:0005794">
    <property type="term" value="C:Golgi apparatus"/>
    <property type="evidence" value="ECO:0007669"/>
    <property type="project" value="UniProtKB-SubCell"/>
</dbReference>
<dbReference type="GeneID" id="18246327"/>
<keyword evidence="7" id="KW-1185">Reference proteome</keyword>
<proteinExistence type="predicted"/>
<feature type="coiled-coil region" evidence="4">
    <location>
        <begin position="3"/>
        <end position="83"/>
    </location>
</feature>
<evidence type="ECO:0000313" key="7">
    <source>
        <dbReference type="Proteomes" id="UP000000707"/>
    </source>
</evidence>
<evidence type="ECO:0000259" key="5">
    <source>
        <dbReference type="PROSITE" id="PS50913"/>
    </source>
</evidence>
<evidence type="ECO:0000313" key="6">
    <source>
        <dbReference type="EMBL" id="EGV60116.1"/>
    </source>
</evidence>
<evidence type="ECO:0000256" key="1">
    <source>
        <dbReference type="ARBA" id="ARBA00004555"/>
    </source>
</evidence>
<gene>
    <name evidence="6" type="ORF">CANTEDRAFT_111925</name>
</gene>
<dbReference type="EMBL" id="GL996528">
    <property type="protein sequence ID" value="EGV60116.1"/>
    <property type="molecule type" value="Genomic_DNA"/>
</dbReference>
<keyword evidence="3 4" id="KW-0175">Coiled coil</keyword>
<dbReference type="AlphaFoldDB" id="G3BBY6"/>
<feature type="domain" description="GRIP" evidence="5">
    <location>
        <begin position="135"/>
        <end position="186"/>
    </location>
</feature>
<dbReference type="STRING" id="590646.G3BBY6"/>
<dbReference type="eggNOG" id="ENOG502RYXN">
    <property type="taxonomic scope" value="Eukaryota"/>
</dbReference>
<dbReference type="KEGG" id="cten:18246327"/>
<keyword evidence="2" id="KW-0333">Golgi apparatus</keyword>
<accession>G3BBY6</accession>
<dbReference type="PANTHER" id="PTHR18921">
    <property type="entry name" value="MYOSIN HEAVY CHAIN - RELATED"/>
    <property type="match status" value="1"/>
</dbReference>
<reference evidence="6 7" key="1">
    <citation type="journal article" date="2011" name="Proc. Natl. Acad. Sci. U.S.A.">
        <title>Comparative genomics of xylose-fermenting fungi for enhanced biofuel production.</title>
        <authorList>
            <person name="Wohlbach D.J."/>
            <person name="Kuo A."/>
            <person name="Sato T.K."/>
            <person name="Potts K.M."/>
            <person name="Salamov A.A."/>
            <person name="LaButti K.M."/>
            <person name="Sun H."/>
            <person name="Clum A."/>
            <person name="Pangilinan J.L."/>
            <person name="Lindquist E.A."/>
            <person name="Lucas S."/>
            <person name="Lapidus A."/>
            <person name="Jin M."/>
            <person name="Gunawan C."/>
            <person name="Balan V."/>
            <person name="Dale B.E."/>
            <person name="Jeffries T.W."/>
            <person name="Zinkel R."/>
            <person name="Barry K.W."/>
            <person name="Grigoriev I.V."/>
            <person name="Gasch A.P."/>
        </authorList>
    </citation>
    <scope>NUCLEOTIDE SEQUENCE [LARGE SCALE GENOMIC DNA]</scope>
    <source>
        <strain evidence="7">ATCC 10573 / BCRC 21748 / CBS 615 / JCM 9827 / NBRC 10315 / NRRL Y-1498 / VKM Y-70</strain>
    </source>
</reference>
<dbReference type="Pfam" id="PF10375">
    <property type="entry name" value="GRAB"/>
    <property type="match status" value="1"/>
</dbReference>
<comment type="subcellular location">
    <subcellularLocation>
        <location evidence="1">Golgi apparatus</location>
    </subcellularLocation>
</comment>
<evidence type="ECO:0000256" key="2">
    <source>
        <dbReference type="ARBA" id="ARBA00023034"/>
    </source>
</evidence>
<sequence length="215" mass="24403">MEIKSLNSVIEELKETVDIKQADLDNLKSQLEFTNTKSTQLQAQIQQLQTAHDTQVQKLNTSISNLTEEKEVVQASLQESAARIVELETSLEKIKVLEKEVETRQILLGKARHEAVILNEHLGKALGMLKQQSNSVDNTIDKELISNVLINFLQIPRGDTKKYEALQLLSSLLEWDESKRVASGLSHHQQSGEPRGRESFISLWTDFLERESTKK</sequence>
<dbReference type="GO" id="GO:0031267">
    <property type="term" value="F:small GTPase binding"/>
    <property type="evidence" value="ECO:0007669"/>
    <property type="project" value="TreeGrafter"/>
</dbReference>
<dbReference type="GO" id="GO:0006888">
    <property type="term" value="P:endoplasmic reticulum to Golgi vesicle-mediated transport"/>
    <property type="evidence" value="ECO:0007669"/>
    <property type="project" value="TreeGrafter"/>
</dbReference>
<dbReference type="Proteomes" id="UP000000707">
    <property type="component" value="Unassembled WGS sequence"/>
</dbReference>
<protein>
    <recommendedName>
        <fullName evidence="5">GRIP domain-containing protein</fullName>
    </recommendedName>
</protein>
<dbReference type="OrthoDB" id="425925at2759"/>
<dbReference type="InterPro" id="IPR019459">
    <property type="entry name" value="GRAB"/>
</dbReference>
<dbReference type="InterPro" id="IPR000237">
    <property type="entry name" value="GRIP_dom"/>
</dbReference>
<dbReference type="PANTHER" id="PTHR18921:SF2">
    <property type="entry name" value="THYROID RECEPTOR-INTERACTING PROTEIN 11"/>
    <property type="match status" value="1"/>
</dbReference>
<organism evidence="7">
    <name type="scientific">Candida tenuis (strain ATCC 10573 / BCRC 21748 / CBS 615 / JCM 9827 / NBRC 10315 / NRRL Y-1498 / VKM Y-70)</name>
    <name type="common">Yeast</name>
    <name type="synonym">Yamadazyma tenuis</name>
    <dbReference type="NCBI Taxonomy" id="590646"/>
    <lineage>
        <taxon>Eukaryota</taxon>
        <taxon>Fungi</taxon>
        <taxon>Dikarya</taxon>
        <taxon>Ascomycota</taxon>
        <taxon>Saccharomycotina</taxon>
        <taxon>Pichiomycetes</taxon>
        <taxon>Debaryomycetaceae</taxon>
        <taxon>Yamadazyma</taxon>
    </lineage>
</organism>
<dbReference type="PROSITE" id="PS50913">
    <property type="entry name" value="GRIP"/>
    <property type="match status" value="1"/>
</dbReference>
<evidence type="ECO:0000256" key="3">
    <source>
        <dbReference type="ARBA" id="ARBA00023054"/>
    </source>
</evidence>
<name>G3BBY6_CANTC</name>
<evidence type="ECO:0000256" key="4">
    <source>
        <dbReference type="SAM" id="Coils"/>
    </source>
</evidence>
<dbReference type="HOGENOM" id="CLU_1224610_0_0_1"/>